<accession>A0A928YPU5</accession>
<dbReference type="Proteomes" id="UP000616201">
    <property type="component" value="Unassembled WGS sequence"/>
</dbReference>
<feature type="signal peptide" evidence="2">
    <location>
        <begin position="1"/>
        <end position="21"/>
    </location>
</feature>
<dbReference type="InterPro" id="IPR005901">
    <property type="entry name" value="GLPGLI"/>
</dbReference>
<comment type="caution">
    <text evidence="3">The sequence shown here is derived from an EMBL/GenBank/DDBJ whole genome shotgun (WGS) entry which is preliminary data.</text>
</comment>
<evidence type="ECO:0000313" key="4">
    <source>
        <dbReference type="Proteomes" id="UP000616201"/>
    </source>
</evidence>
<gene>
    <name evidence="3" type="ORF">C4F49_06200</name>
</gene>
<feature type="compositionally biased region" description="Low complexity" evidence="1">
    <location>
        <begin position="96"/>
        <end position="110"/>
    </location>
</feature>
<sequence>MIRVIYFLILAGCISTQNLHAQYVYFPAKGTIYFEKTDHPKARIRQMMNSQSNNRGGGFWGNIDQMPETRVSQYVMKFDQTQSLMQNVVDKTESTSNNSNRSRGNSRFGGQMRVSVGGGGAFSSNEQKMYYQNIKTSQSKVQIELDEIYVLEDSLQEITWRFTDEYRQIAGYDCRRVNGATKDSLYLVAFYTDQIPLGSGPILAHGLPGMILGLAIPEMHINYWATKVEFSNEDVSRNWEDKKAKALKTNDFADLILRQMRGRGGQDVSRRKFLEQLYY</sequence>
<keyword evidence="2" id="KW-0732">Signal</keyword>
<dbReference type="Pfam" id="PF09697">
    <property type="entry name" value="Porph_ging"/>
    <property type="match status" value="1"/>
</dbReference>
<dbReference type="EMBL" id="PRDK01000004">
    <property type="protein sequence ID" value="MBE8713264.1"/>
    <property type="molecule type" value="Genomic_DNA"/>
</dbReference>
<dbReference type="NCBIfam" id="TIGR01200">
    <property type="entry name" value="GLPGLI"/>
    <property type="match status" value="1"/>
</dbReference>
<name>A0A928YPU5_9SPHI</name>
<dbReference type="RefSeq" id="WP_196935214.1">
    <property type="nucleotide sequence ID" value="NZ_MU158698.1"/>
</dbReference>
<organism evidence="3 4">
    <name type="scientific">Sphingobacterium hungaricum</name>
    <dbReference type="NCBI Taxonomy" id="2082723"/>
    <lineage>
        <taxon>Bacteria</taxon>
        <taxon>Pseudomonadati</taxon>
        <taxon>Bacteroidota</taxon>
        <taxon>Sphingobacteriia</taxon>
        <taxon>Sphingobacteriales</taxon>
        <taxon>Sphingobacteriaceae</taxon>
        <taxon>Sphingobacterium</taxon>
    </lineage>
</organism>
<proteinExistence type="predicted"/>
<evidence type="ECO:0000256" key="1">
    <source>
        <dbReference type="SAM" id="MobiDB-lite"/>
    </source>
</evidence>
<protein>
    <recommendedName>
        <fullName evidence="5">GLPGLI family protein</fullName>
    </recommendedName>
</protein>
<dbReference type="AlphaFoldDB" id="A0A928YPU5"/>
<keyword evidence="4" id="KW-1185">Reference proteome</keyword>
<feature type="chain" id="PRO_5037173285" description="GLPGLI family protein" evidence="2">
    <location>
        <begin position="22"/>
        <end position="279"/>
    </location>
</feature>
<feature type="region of interest" description="Disordered" evidence="1">
    <location>
        <begin position="90"/>
        <end position="110"/>
    </location>
</feature>
<evidence type="ECO:0000256" key="2">
    <source>
        <dbReference type="SAM" id="SignalP"/>
    </source>
</evidence>
<evidence type="ECO:0008006" key="5">
    <source>
        <dbReference type="Google" id="ProtNLM"/>
    </source>
</evidence>
<evidence type="ECO:0000313" key="3">
    <source>
        <dbReference type="EMBL" id="MBE8713264.1"/>
    </source>
</evidence>
<reference evidence="3" key="1">
    <citation type="submission" date="2018-02" db="EMBL/GenBank/DDBJ databases">
        <authorList>
            <person name="Vasarhelyi B.M."/>
            <person name="Deshmukh S."/>
            <person name="Balint B."/>
            <person name="Kukolya J."/>
        </authorList>
    </citation>
    <scope>NUCLEOTIDE SEQUENCE</scope>
    <source>
        <strain evidence="3">KB22</strain>
    </source>
</reference>